<evidence type="ECO:0000256" key="2">
    <source>
        <dbReference type="ARBA" id="ARBA00022741"/>
    </source>
</evidence>
<keyword evidence="4 6" id="KW-0030">Aminoacyl-tRNA synthetase</keyword>
<keyword evidence="2 6" id="KW-0547">Nucleotide-binding</keyword>
<evidence type="ECO:0000256" key="1">
    <source>
        <dbReference type="ARBA" id="ARBA00022598"/>
    </source>
</evidence>
<protein>
    <recommendedName>
        <fullName evidence="5">Arginyl-tRNA synthetase</fullName>
    </recommendedName>
</protein>
<dbReference type="Pfam" id="PF03485">
    <property type="entry name" value="Arg_tRNA_synt_N"/>
    <property type="match status" value="1"/>
</dbReference>
<name>A0ABP0RNU4_9DINO</name>
<feature type="domain" description="Arginyl tRNA synthetase N-terminal" evidence="7">
    <location>
        <begin position="9"/>
        <end position="95"/>
    </location>
</feature>
<sequence>MAPLASVQGQVKALFSRALKDAFPSVEQEVLVTKGNPKFGDYQCNNAMVIFREHGSVLGFESPLSVAEAIRSSLPSNDLLGDISVAPQGFVTVRLSSQWLSRQVSECFLSGELSYSKVPRKRVVVDYSSPNIAKEMHVGHLRPTILGESIRRVLEFSGHEVHGLNHVGDWGTQFGMLIEYMKEAYPNFQKELPDVHDLQEFYKPRTHDLRDMSLGQGHRGCGRNGSLVVTVVSLKASKKRFDEDPDFKSRAQRAVVDLQAGDDFAHSAWQKICDVSRRSFEKIYQ</sequence>
<evidence type="ECO:0000256" key="3">
    <source>
        <dbReference type="ARBA" id="ARBA00022840"/>
    </source>
</evidence>
<dbReference type="InterPro" id="IPR001278">
    <property type="entry name" value="Arg-tRNA-ligase"/>
</dbReference>
<keyword evidence="6" id="KW-0648">Protein biosynthesis</keyword>
<dbReference type="InterPro" id="IPR035684">
    <property type="entry name" value="ArgRS_core"/>
</dbReference>
<dbReference type="InterPro" id="IPR001412">
    <property type="entry name" value="aa-tRNA-synth_I_CS"/>
</dbReference>
<evidence type="ECO:0000256" key="4">
    <source>
        <dbReference type="ARBA" id="ARBA00023146"/>
    </source>
</evidence>
<keyword evidence="1 6" id="KW-0436">Ligase</keyword>
<evidence type="ECO:0000313" key="9">
    <source>
        <dbReference type="Proteomes" id="UP001642484"/>
    </source>
</evidence>
<evidence type="ECO:0000259" key="7">
    <source>
        <dbReference type="SMART" id="SM01016"/>
    </source>
</evidence>
<dbReference type="SUPFAM" id="SSF55190">
    <property type="entry name" value="Arginyl-tRNA synthetase (ArgRS), N-terminal 'additional' domain"/>
    <property type="match status" value="1"/>
</dbReference>
<proteinExistence type="inferred from homology"/>
<gene>
    <name evidence="8" type="ORF">CCMP2556_LOCUS48052</name>
</gene>
<dbReference type="PANTHER" id="PTHR11956">
    <property type="entry name" value="ARGINYL-TRNA SYNTHETASE"/>
    <property type="match status" value="1"/>
</dbReference>
<accession>A0ABP0RNU4</accession>
<keyword evidence="9" id="KW-1185">Reference proteome</keyword>
<dbReference type="Pfam" id="PF00750">
    <property type="entry name" value="tRNA-synt_1d"/>
    <property type="match status" value="2"/>
</dbReference>
<dbReference type="PROSITE" id="PS00178">
    <property type="entry name" value="AA_TRNA_LIGASE_I"/>
    <property type="match status" value="1"/>
</dbReference>
<reference evidence="8 9" key="1">
    <citation type="submission" date="2024-02" db="EMBL/GenBank/DDBJ databases">
        <authorList>
            <person name="Chen Y."/>
            <person name="Shah S."/>
            <person name="Dougan E. K."/>
            <person name="Thang M."/>
            <person name="Chan C."/>
        </authorList>
    </citation>
    <scope>NUCLEOTIDE SEQUENCE [LARGE SCALE GENOMIC DNA]</scope>
</reference>
<keyword evidence="3 6" id="KW-0067">ATP-binding</keyword>
<comment type="caution">
    <text evidence="8">The sequence shown here is derived from an EMBL/GenBank/DDBJ whole genome shotgun (WGS) entry which is preliminary data.</text>
</comment>
<evidence type="ECO:0000256" key="6">
    <source>
        <dbReference type="RuleBase" id="RU363038"/>
    </source>
</evidence>
<dbReference type="InterPro" id="IPR005148">
    <property type="entry name" value="Arg-tRNA-synth_N"/>
</dbReference>
<dbReference type="InterPro" id="IPR036695">
    <property type="entry name" value="Arg-tRNA-synth_N_sf"/>
</dbReference>
<dbReference type="EMBL" id="CAXAMN010026295">
    <property type="protein sequence ID" value="CAK9102013.1"/>
    <property type="molecule type" value="Genomic_DNA"/>
</dbReference>
<dbReference type="PRINTS" id="PR01038">
    <property type="entry name" value="TRNASYNTHARG"/>
</dbReference>
<dbReference type="Gene3D" id="3.40.50.620">
    <property type="entry name" value="HUPs"/>
    <property type="match status" value="1"/>
</dbReference>
<dbReference type="Gene3D" id="3.30.1360.70">
    <property type="entry name" value="Arginyl tRNA synthetase N-terminal domain"/>
    <property type="match status" value="1"/>
</dbReference>
<dbReference type="Proteomes" id="UP001642484">
    <property type="component" value="Unassembled WGS sequence"/>
</dbReference>
<dbReference type="PANTHER" id="PTHR11956:SF5">
    <property type="entry name" value="ARGININE--TRNA LIGASE, CYTOPLASMIC"/>
    <property type="match status" value="1"/>
</dbReference>
<dbReference type="SMART" id="SM01016">
    <property type="entry name" value="Arg_tRNA_synt_N"/>
    <property type="match status" value="1"/>
</dbReference>
<evidence type="ECO:0000313" key="8">
    <source>
        <dbReference type="EMBL" id="CAK9102013.1"/>
    </source>
</evidence>
<evidence type="ECO:0000256" key="5">
    <source>
        <dbReference type="ARBA" id="ARBA00033033"/>
    </source>
</evidence>
<organism evidence="8 9">
    <name type="scientific">Durusdinium trenchii</name>
    <dbReference type="NCBI Taxonomy" id="1381693"/>
    <lineage>
        <taxon>Eukaryota</taxon>
        <taxon>Sar</taxon>
        <taxon>Alveolata</taxon>
        <taxon>Dinophyceae</taxon>
        <taxon>Suessiales</taxon>
        <taxon>Symbiodiniaceae</taxon>
        <taxon>Durusdinium</taxon>
    </lineage>
</organism>
<comment type="similarity">
    <text evidence="6">Belongs to the class-I aminoacyl-tRNA synthetase family.</text>
</comment>
<dbReference type="InterPro" id="IPR014729">
    <property type="entry name" value="Rossmann-like_a/b/a_fold"/>
</dbReference>
<dbReference type="SUPFAM" id="SSF52374">
    <property type="entry name" value="Nucleotidylyl transferase"/>
    <property type="match status" value="1"/>
</dbReference>